<accession>A0AAU8VFX4</accession>
<dbReference type="Gene3D" id="2.170.16.10">
    <property type="entry name" value="Hedgehog/Intein (Hint) domain"/>
    <property type="match status" value="1"/>
</dbReference>
<dbReference type="SUPFAM" id="SSF51294">
    <property type="entry name" value="Hedgehog/intein (Hint) domain"/>
    <property type="match status" value="1"/>
</dbReference>
<dbReference type="InterPro" id="IPR036844">
    <property type="entry name" value="Hint_dom_sf"/>
</dbReference>
<dbReference type="InterPro" id="IPR006141">
    <property type="entry name" value="Intein_N"/>
</dbReference>
<dbReference type="PROSITE" id="PS50818">
    <property type="entry name" value="INTEIN_C_TER"/>
    <property type="match status" value="1"/>
</dbReference>
<feature type="domain" description="Phage head morphogenesis" evidence="1">
    <location>
        <begin position="138"/>
        <end position="243"/>
    </location>
</feature>
<evidence type="ECO:0000313" key="3">
    <source>
        <dbReference type="Proteomes" id="UP000191249"/>
    </source>
</evidence>
<dbReference type="PROSITE" id="PS50817">
    <property type="entry name" value="INTEIN_N_TER"/>
    <property type="match status" value="1"/>
</dbReference>
<gene>
    <name evidence="2" type="ORF">B2G52_07670</name>
</gene>
<sequence length="581" mass="64511">MQPEILLAPIRPNLGVEAAYRKSLKKLLREMRADVQGLLERHYPKGIAQDGLSDGLQAALSALLRYWAARLDKLAPQIAEIFANQSANHTEKAFQTALREAGFTVRFRTAARQQTALQAVLGGNVSLIRSIGQQYLNRVEESVWRSVNAGYDMAQLTRELRKDYGISERRAAFIARDQTNKAKAAIEKARRQELGITEAIWMHSHAGKEPRPSHVAADGKRFDVGKGMYLDGKWVQPGEEINCFPGDSVIQHFDGVKQLWRRFYCGKLTKLITQSGEVIKATPNHPILTNRGWVAIKDIHIGDYVVKVGSKVFNGFEDDIERNNPTFAQLFDAAAFLIGSSIGSGTAFKFHGDISYGEVDIINIERFLPYEINPALLEKVFKLFLADAGHILVGLEQNSVSPFASAIDILFAPAQSNIRSFGALLALLRGHFPHADDICFRLSSYMHSAIEKAVANSPSRDIEALGKLKFANTGFIQRNEQIIGEVVAIIGRLSSCFRDIQSPSADMLGQSVLAHSNLHGGVLEHHAIGEYQFDGVVNKSICDFSGHVYNLENKKNWYSNYTIISHNCRCTSRAVIKGFNS</sequence>
<dbReference type="EMBL" id="CP019894">
    <property type="protein sequence ID" value="ARB04775.1"/>
    <property type="molecule type" value="Genomic_DNA"/>
</dbReference>
<name>A0AAU8VFX4_NEILA</name>
<dbReference type="Pfam" id="PF14890">
    <property type="entry name" value="Intein_splicing"/>
    <property type="match status" value="1"/>
</dbReference>
<dbReference type="AlphaFoldDB" id="A0AAU8VFX4"/>
<organism evidence="2 3">
    <name type="scientific">Neisseria lactamica</name>
    <dbReference type="NCBI Taxonomy" id="486"/>
    <lineage>
        <taxon>Bacteria</taxon>
        <taxon>Pseudomonadati</taxon>
        <taxon>Pseudomonadota</taxon>
        <taxon>Betaproteobacteria</taxon>
        <taxon>Neisseriales</taxon>
        <taxon>Neisseriaceae</taxon>
        <taxon>Neisseria</taxon>
    </lineage>
</organism>
<dbReference type="GO" id="GO:0016539">
    <property type="term" value="P:intein-mediated protein splicing"/>
    <property type="evidence" value="ECO:0007669"/>
    <property type="project" value="InterPro"/>
</dbReference>
<protein>
    <recommendedName>
        <fullName evidence="1">Phage head morphogenesis domain-containing protein</fullName>
    </recommendedName>
</protein>
<dbReference type="InterPro" id="IPR030934">
    <property type="entry name" value="Intein_C"/>
</dbReference>
<reference evidence="2 3" key="1">
    <citation type="submission" date="2017-03" db="EMBL/GenBank/DDBJ databases">
        <title>N. lactamica Y92-1009 whole genome sequence.</title>
        <authorList>
            <person name="Pandey A.K."/>
            <person name="Read R.C."/>
        </authorList>
    </citation>
    <scope>NUCLEOTIDE SEQUENCE [LARGE SCALE GENOMIC DNA]</scope>
    <source>
        <strain evidence="2 3">Y92-1009</strain>
    </source>
</reference>
<evidence type="ECO:0000313" key="2">
    <source>
        <dbReference type="EMBL" id="ARB04775.1"/>
    </source>
</evidence>
<dbReference type="Proteomes" id="UP000191249">
    <property type="component" value="Chromosome"/>
</dbReference>
<dbReference type="CDD" id="cd00081">
    <property type="entry name" value="Hint"/>
    <property type="match status" value="1"/>
</dbReference>
<dbReference type="InterPro" id="IPR006528">
    <property type="entry name" value="Phage_head_morphogenesis_dom"/>
</dbReference>
<dbReference type="Pfam" id="PF04233">
    <property type="entry name" value="Phage_Mu_F"/>
    <property type="match status" value="1"/>
</dbReference>
<proteinExistence type="predicted"/>
<evidence type="ECO:0000259" key="1">
    <source>
        <dbReference type="Pfam" id="PF04233"/>
    </source>
</evidence>